<dbReference type="GO" id="GO:0004815">
    <property type="term" value="F:aspartate-tRNA ligase activity"/>
    <property type="evidence" value="ECO:0007669"/>
    <property type="project" value="UniProtKB-UniRule"/>
</dbReference>
<comment type="subcellular location">
    <subcellularLocation>
        <location evidence="7">Cytoplasm</location>
    </subcellularLocation>
</comment>
<dbReference type="Gene3D" id="3.30.930.10">
    <property type="entry name" value="Bira Bifunctional Protein, Domain 2"/>
    <property type="match status" value="1"/>
</dbReference>
<evidence type="ECO:0000256" key="3">
    <source>
        <dbReference type="ARBA" id="ARBA00022741"/>
    </source>
</evidence>
<keyword evidence="2 7" id="KW-0436">Ligase</keyword>
<dbReference type="CDD" id="cd04317">
    <property type="entry name" value="EcAspRS_like_N"/>
    <property type="match status" value="1"/>
</dbReference>
<dbReference type="EMBL" id="MFPS01000002">
    <property type="protein sequence ID" value="OGH60176.1"/>
    <property type="molecule type" value="Genomic_DNA"/>
</dbReference>
<keyword evidence="3 7" id="KW-0547">Nucleotide-binding</keyword>
<evidence type="ECO:0000256" key="6">
    <source>
        <dbReference type="ARBA" id="ARBA00023146"/>
    </source>
</evidence>
<comment type="similarity">
    <text evidence="1 7">Belongs to the class-II aminoacyl-tRNA synthetase family. Type 1 subfamily.</text>
</comment>
<dbReference type="InterPro" id="IPR004524">
    <property type="entry name" value="Asp-tRNA-ligase_1"/>
</dbReference>
<dbReference type="GO" id="GO:0006422">
    <property type="term" value="P:aspartyl-tRNA aminoacylation"/>
    <property type="evidence" value="ECO:0007669"/>
    <property type="project" value="UniProtKB-UniRule"/>
</dbReference>
<feature type="binding site" evidence="7">
    <location>
        <begin position="532"/>
        <end position="535"/>
    </location>
    <ligand>
        <name>ATP</name>
        <dbReference type="ChEBI" id="CHEBI:30616"/>
    </ligand>
</feature>
<dbReference type="InterPro" id="IPR047089">
    <property type="entry name" value="Asp-tRNA-ligase_1_N"/>
</dbReference>
<dbReference type="InterPro" id="IPR004365">
    <property type="entry name" value="NA-bd_OB_tRNA"/>
</dbReference>
<dbReference type="SUPFAM" id="SSF50249">
    <property type="entry name" value="Nucleic acid-binding proteins"/>
    <property type="match status" value="1"/>
</dbReference>
<feature type="binding site" evidence="7">
    <location>
        <position position="446"/>
    </location>
    <ligand>
        <name>L-aspartate</name>
        <dbReference type="ChEBI" id="CHEBI:29991"/>
    </ligand>
</feature>
<evidence type="ECO:0000313" key="9">
    <source>
        <dbReference type="EMBL" id="OGH60176.1"/>
    </source>
</evidence>
<dbReference type="Gene3D" id="2.40.50.140">
    <property type="entry name" value="Nucleic acid-binding proteins"/>
    <property type="match status" value="1"/>
</dbReference>
<dbReference type="InterPro" id="IPR004364">
    <property type="entry name" value="Aa-tRNA-synt_II"/>
</dbReference>
<dbReference type="GO" id="GO:0005524">
    <property type="term" value="F:ATP binding"/>
    <property type="evidence" value="ECO:0007669"/>
    <property type="project" value="UniProtKB-UniRule"/>
</dbReference>
<evidence type="ECO:0000256" key="5">
    <source>
        <dbReference type="ARBA" id="ARBA00022917"/>
    </source>
</evidence>
<dbReference type="InterPro" id="IPR047090">
    <property type="entry name" value="AspRS_core"/>
</dbReference>
<dbReference type="PRINTS" id="PR01042">
    <property type="entry name" value="TRNASYNTHASP"/>
</dbReference>
<dbReference type="HAMAP" id="MF_00044">
    <property type="entry name" value="Asp_tRNA_synth_type1"/>
    <property type="match status" value="1"/>
</dbReference>
<sequence length="586" mass="66527">MYRTHTCGELSAKSKGEVVLSGWVHKRRDLGGVIFVDLRDRYGITQVVFHPDKVADFSVAEGLKYEYIIKVKGAVVKRDKKSINKELSTGEIELLVSEVEVLSKAKAMPFEIFDARKAEEDEDLRLKYRFLEIRREKLKNTLIFRAKMLKVIRDYMDNNGFIELATPVLTVSSPEGARDFLVPSRLHPGKFYALPQAPQQYKQLLMVGGMDRYYQIAPCMRDEDPRADRSPGEFYQLDVETSFMTSDEFFQLMEPLFIELTKFAGKQVKESPFPRIPYKEVMETYGGDRPDLRYDLKMVDVAEWAKQTGFKVFAEAEFVRALVVPGGAKFTRKEIDEEFTDVAKRAHAKGLAWMKYVEGKFEGSIAKFFSEQELLSLRDLVKAEEGSIVFFSADNWKISCTALGAVRTLVAKKLNLSDPNLVAWAWVVDFPMYELNEESGKIDFGHNPFSMPMGGLEALNDENPLNILADQYDIIANGLEISSGAVRNKDPEIMYRAFAVAGYDKKAVDAKFGHMIRAFEFGAPPHCGFAPGIERLVMLLTNEDNIRNVVPFPKNQKAEEPMMGSPSVVDDKQLKELHIKIDSNNK</sequence>
<dbReference type="InterPro" id="IPR002312">
    <property type="entry name" value="Asp/Asn-tRNA-synth_IIb"/>
</dbReference>
<dbReference type="CDD" id="cd00777">
    <property type="entry name" value="AspRS_core"/>
    <property type="match status" value="1"/>
</dbReference>
<dbReference type="EC" id="6.1.1.12" evidence="7"/>
<name>A0A1F6LLD0_9BACT</name>
<comment type="catalytic activity">
    <reaction evidence="7">
        <text>tRNA(Asp) + L-aspartate + ATP = L-aspartyl-tRNA(Asp) + AMP + diphosphate</text>
        <dbReference type="Rhea" id="RHEA:19649"/>
        <dbReference type="Rhea" id="RHEA-COMP:9660"/>
        <dbReference type="Rhea" id="RHEA-COMP:9678"/>
        <dbReference type="ChEBI" id="CHEBI:29991"/>
        <dbReference type="ChEBI" id="CHEBI:30616"/>
        <dbReference type="ChEBI" id="CHEBI:33019"/>
        <dbReference type="ChEBI" id="CHEBI:78442"/>
        <dbReference type="ChEBI" id="CHEBI:78516"/>
        <dbReference type="ChEBI" id="CHEBI:456215"/>
        <dbReference type="EC" id="6.1.1.12"/>
    </reaction>
</comment>
<dbReference type="InterPro" id="IPR012340">
    <property type="entry name" value="NA-bd_OB-fold"/>
</dbReference>
<evidence type="ECO:0000256" key="7">
    <source>
        <dbReference type="HAMAP-Rule" id="MF_00044"/>
    </source>
</evidence>
<organism evidence="9 10">
    <name type="scientific">Candidatus Magasanikbacteria bacterium RIFCSPHIGHO2_01_FULL_33_34</name>
    <dbReference type="NCBI Taxonomy" id="1798671"/>
    <lineage>
        <taxon>Bacteria</taxon>
        <taxon>Candidatus Magasanikiibacteriota</taxon>
    </lineage>
</organism>
<gene>
    <name evidence="7" type="primary">aspS</name>
    <name evidence="9" type="ORF">A2725_04700</name>
</gene>
<dbReference type="NCBIfam" id="TIGR00459">
    <property type="entry name" value="aspS_bact"/>
    <property type="match status" value="1"/>
</dbReference>
<feature type="region of interest" description="Aspartate" evidence="7">
    <location>
        <begin position="199"/>
        <end position="202"/>
    </location>
</feature>
<comment type="subunit">
    <text evidence="7">Homodimer.</text>
</comment>
<dbReference type="Proteomes" id="UP000177067">
    <property type="component" value="Unassembled WGS sequence"/>
</dbReference>
<accession>A0A1F6LLD0</accession>
<evidence type="ECO:0000313" key="10">
    <source>
        <dbReference type="Proteomes" id="UP000177067"/>
    </source>
</evidence>
<keyword evidence="7" id="KW-0963">Cytoplasm</keyword>
<dbReference type="Gene3D" id="3.30.1360.30">
    <property type="entry name" value="GAD-like domain"/>
    <property type="match status" value="1"/>
</dbReference>
<dbReference type="SUPFAM" id="SSF55261">
    <property type="entry name" value="GAD domain-like"/>
    <property type="match status" value="1"/>
</dbReference>
<evidence type="ECO:0000256" key="1">
    <source>
        <dbReference type="ARBA" id="ARBA00006303"/>
    </source>
</evidence>
<feature type="binding site" evidence="7">
    <location>
        <position position="175"/>
    </location>
    <ligand>
        <name>L-aspartate</name>
        <dbReference type="ChEBI" id="CHEBI:29991"/>
    </ligand>
</feature>
<dbReference type="GO" id="GO:0005737">
    <property type="term" value="C:cytoplasm"/>
    <property type="evidence" value="ECO:0007669"/>
    <property type="project" value="UniProtKB-SubCell"/>
</dbReference>
<dbReference type="InterPro" id="IPR006195">
    <property type="entry name" value="aa-tRNA-synth_II"/>
</dbReference>
<comment type="caution">
    <text evidence="7">Lacks conserved residue(s) required for the propagation of feature annotation.</text>
</comment>
<dbReference type="PANTHER" id="PTHR22594:SF5">
    <property type="entry name" value="ASPARTATE--TRNA LIGASE, MITOCHONDRIAL"/>
    <property type="match status" value="1"/>
</dbReference>
<dbReference type="SUPFAM" id="SSF55681">
    <property type="entry name" value="Class II aaRS and biotin synthetases"/>
    <property type="match status" value="1"/>
</dbReference>
<evidence type="ECO:0000256" key="2">
    <source>
        <dbReference type="ARBA" id="ARBA00022598"/>
    </source>
</evidence>
<dbReference type="Pfam" id="PF02938">
    <property type="entry name" value="GAD"/>
    <property type="match status" value="1"/>
</dbReference>
<dbReference type="PANTHER" id="PTHR22594">
    <property type="entry name" value="ASPARTYL/LYSYL-TRNA SYNTHETASE"/>
    <property type="match status" value="1"/>
</dbReference>
<evidence type="ECO:0000259" key="8">
    <source>
        <dbReference type="PROSITE" id="PS50862"/>
    </source>
</evidence>
<dbReference type="AlphaFoldDB" id="A0A1F6LLD0"/>
<dbReference type="InterPro" id="IPR029351">
    <property type="entry name" value="GAD_dom"/>
</dbReference>
<keyword evidence="6 7" id="KW-0030">Aminoacyl-tRNA synthetase</keyword>
<feature type="binding site" evidence="7">
    <location>
        <begin position="221"/>
        <end position="223"/>
    </location>
    <ligand>
        <name>ATP</name>
        <dbReference type="ChEBI" id="CHEBI:30616"/>
    </ligand>
</feature>
<dbReference type="InterPro" id="IPR045864">
    <property type="entry name" value="aa-tRNA-synth_II/BPL/LPL"/>
</dbReference>
<feature type="binding site" evidence="7">
    <location>
        <position position="221"/>
    </location>
    <ligand>
        <name>L-aspartate</name>
        <dbReference type="ChEBI" id="CHEBI:29991"/>
    </ligand>
</feature>
<dbReference type="PROSITE" id="PS50862">
    <property type="entry name" value="AA_TRNA_LIGASE_II"/>
    <property type="match status" value="1"/>
</dbReference>
<dbReference type="NCBIfam" id="NF001750">
    <property type="entry name" value="PRK00476.1"/>
    <property type="match status" value="1"/>
</dbReference>
<feature type="binding site" evidence="7">
    <location>
        <position position="487"/>
    </location>
    <ligand>
        <name>L-aspartate</name>
        <dbReference type="ChEBI" id="CHEBI:29991"/>
    </ligand>
</feature>
<dbReference type="InterPro" id="IPR004115">
    <property type="entry name" value="GAD-like_sf"/>
</dbReference>
<comment type="caution">
    <text evidence="9">The sequence shown here is derived from an EMBL/GenBank/DDBJ whole genome shotgun (WGS) entry which is preliminary data.</text>
</comment>
<keyword evidence="4 7" id="KW-0067">ATP-binding</keyword>
<dbReference type="GO" id="GO:0003676">
    <property type="term" value="F:nucleic acid binding"/>
    <property type="evidence" value="ECO:0007669"/>
    <property type="project" value="InterPro"/>
</dbReference>
<protein>
    <recommendedName>
        <fullName evidence="7">Aspartate--tRNA ligase</fullName>
        <ecNumber evidence="7">6.1.1.12</ecNumber>
    </recommendedName>
    <alternativeName>
        <fullName evidence="7">Aspartyl-tRNA synthetase</fullName>
        <shortName evidence="7">AspRS</shortName>
    </alternativeName>
</protein>
<dbReference type="Pfam" id="PF00152">
    <property type="entry name" value="tRNA-synt_2"/>
    <property type="match status" value="1"/>
</dbReference>
<feature type="binding site" evidence="7">
    <location>
        <position position="480"/>
    </location>
    <ligand>
        <name>ATP</name>
        <dbReference type="ChEBI" id="CHEBI:30616"/>
    </ligand>
</feature>
<proteinExistence type="inferred from homology"/>
<dbReference type="Pfam" id="PF01336">
    <property type="entry name" value="tRNA_anti-codon"/>
    <property type="match status" value="1"/>
</dbReference>
<comment type="function">
    <text evidence="7">Catalyzes the attachment of L-aspartate to tRNA(Asp) in a two-step reaction: L-aspartate is first activated by ATP to form Asp-AMP and then transferred to the acceptor end of tRNA(Asp).</text>
</comment>
<keyword evidence="5 7" id="KW-0648">Protein biosynthesis</keyword>
<reference evidence="9 10" key="1">
    <citation type="journal article" date="2016" name="Nat. Commun.">
        <title>Thousands of microbial genomes shed light on interconnected biogeochemical processes in an aquifer system.</title>
        <authorList>
            <person name="Anantharaman K."/>
            <person name="Brown C.T."/>
            <person name="Hug L.A."/>
            <person name="Sharon I."/>
            <person name="Castelle C.J."/>
            <person name="Probst A.J."/>
            <person name="Thomas B.C."/>
            <person name="Singh A."/>
            <person name="Wilkins M.J."/>
            <person name="Karaoz U."/>
            <person name="Brodie E.L."/>
            <person name="Williams K.H."/>
            <person name="Hubbard S.S."/>
            <person name="Banfield J.F."/>
        </authorList>
    </citation>
    <scope>NUCLEOTIDE SEQUENCE [LARGE SCALE GENOMIC DNA]</scope>
</reference>
<evidence type="ECO:0000256" key="4">
    <source>
        <dbReference type="ARBA" id="ARBA00022840"/>
    </source>
</evidence>
<feature type="domain" description="Aminoacyl-transfer RNA synthetases class-II family profile" evidence="8">
    <location>
        <begin position="145"/>
        <end position="551"/>
    </location>
</feature>